<reference evidence="3" key="1">
    <citation type="submission" date="2015-09" db="EMBL/GenBank/DDBJ databases">
        <authorList>
            <person name="Sai Rama Sridatta P."/>
        </authorList>
    </citation>
    <scope>NUCLEOTIDE SEQUENCE [LARGE SCALE GENOMIC DNA]</scope>
</reference>
<dbReference type="Proteomes" id="UP000314980">
    <property type="component" value="Unassembled WGS sequence"/>
</dbReference>
<dbReference type="AlphaFoldDB" id="A0A4W6C9Q0"/>
<dbReference type="InterPro" id="IPR036691">
    <property type="entry name" value="Endo/exonu/phosph_ase_sf"/>
</dbReference>
<dbReference type="PANTHER" id="PTHR47510:SF3">
    <property type="entry name" value="ENDO_EXONUCLEASE_PHOSPHATASE DOMAIN-CONTAINING PROTEIN"/>
    <property type="match status" value="1"/>
</dbReference>
<keyword evidence="1" id="KW-1133">Transmembrane helix</keyword>
<sequence>ALLLSRHQNYQTEHSSKANITGAQRQALSTLSKTQEIVIKPTDKGEQIVLQNRFNYLLEAERQLNNTTYYVPLEQPLQLFLCGVVSFCALGAPVSLFLLWPYLYFLQPHQREYWECSILVFTETWLTTVTPDTNAALDRFHLVRADRTTESGKRKGGGKAVFVNDRWCNSRHITIKKRLYHRDTELLAVSRRPCYLLREFSHVIVIASYIPPSANANDACDVLHSVVSVTVIADKYTNDGLILSQCQ</sequence>
<proteinExistence type="predicted"/>
<reference evidence="2" key="3">
    <citation type="submission" date="2025-09" db="UniProtKB">
        <authorList>
            <consortium name="Ensembl"/>
        </authorList>
    </citation>
    <scope>IDENTIFICATION</scope>
</reference>
<accession>A0A4W6C9Q0</accession>
<dbReference type="GeneTree" id="ENSGT00970000197592"/>
<evidence type="ECO:0000313" key="3">
    <source>
        <dbReference type="Proteomes" id="UP000314980"/>
    </source>
</evidence>
<keyword evidence="1" id="KW-0472">Membrane</keyword>
<dbReference type="PANTHER" id="PTHR47510">
    <property type="entry name" value="REVERSE TRANSCRIPTASE DOMAIN-CONTAINING PROTEIN"/>
    <property type="match status" value="1"/>
</dbReference>
<organism evidence="2 3">
    <name type="scientific">Lates calcarifer</name>
    <name type="common">Barramundi</name>
    <name type="synonym">Holocentrus calcarifer</name>
    <dbReference type="NCBI Taxonomy" id="8187"/>
    <lineage>
        <taxon>Eukaryota</taxon>
        <taxon>Metazoa</taxon>
        <taxon>Chordata</taxon>
        <taxon>Craniata</taxon>
        <taxon>Vertebrata</taxon>
        <taxon>Euteleostomi</taxon>
        <taxon>Actinopterygii</taxon>
        <taxon>Neopterygii</taxon>
        <taxon>Teleostei</taxon>
        <taxon>Neoteleostei</taxon>
        <taxon>Acanthomorphata</taxon>
        <taxon>Carangaria</taxon>
        <taxon>Carangaria incertae sedis</taxon>
        <taxon>Centropomidae</taxon>
        <taxon>Lates</taxon>
    </lineage>
</organism>
<keyword evidence="3" id="KW-1185">Reference proteome</keyword>
<dbReference type="InParanoid" id="A0A4W6C9Q0"/>
<feature type="transmembrane region" description="Helical" evidence="1">
    <location>
        <begin position="77"/>
        <end position="103"/>
    </location>
</feature>
<evidence type="ECO:0000313" key="2">
    <source>
        <dbReference type="Ensembl" id="ENSLCAP00010007199.1"/>
    </source>
</evidence>
<protein>
    <submittedName>
        <fullName evidence="2">Uncharacterized protein</fullName>
    </submittedName>
</protein>
<dbReference type="STRING" id="8187.ENSLCAP00010007199"/>
<keyword evidence="1" id="KW-0812">Transmembrane</keyword>
<dbReference type="Ensembl" id="ENSLCAT00010007382.1">
    <property type="protein sequence ID" value="ENSLCAP00010007199.1"/>
    <property type="gene ID" value="ENSLCAG00010003532.1"/>
</dbReference>
<reference evidence="2" key="2">
    <citation type="submission" date="2025-08" db="UniProtKB">
        <authorList>
            <consortium name="Ensembl"/>
        </authorList>
    </citation>
    <scope>IDENTIFICATION</scope>
</reference>
<dbReference type="Gene3D" id="3.60.10.10">
    <property type="entry name" value="Endonuclease/exonuclease/phosphatase"/>
    <property type="match status" value="1"/>
</dbReference>
<name>A0A4W6C9Q0_LATCA</name>
<evidence type="ECO:0000256" key="1">
    <source>
        <dbReference type="SAM" id="Phobius"/>
    </source>
</evidence>